<dbReference type="EMBL" id="UINC01040455">
    <property type="protein sequence ID" value="SVB40354.1"/>
    <property type="molecule type" value="Genomic_DNA"/>
</dbReference>
<dbReference type="GO" id="GO:0005829">
    <property type="term" value="C:cytosol"/>
    <property type="evidence" value="ECO:0007669"/>
    <property type="project" value="TreeGrafter"/>
</dbReference>
<accession>A0A382DQW1</accession>
<dbReference type="GO" id="GO:0000287">
    <property type="term" value="F:magnesium ion binding"/>
    <property type="evidence" value="ECO:0007669"/>
    <property type="project" value="TreeGrafter"/>
</dbReference>
<dbReference type="GO" id="GO:0033850">
    <property type="term" value="F:Z-farnesyl diphosphate synthase activity"/>
    <property type="evidence" value="ECO:0007669"/>
    <property type="project" value="TreeGrafter"/>
</dbReference>
<keyword evidence="2" id="KW-0808">Transferase</keyword>
<dbReference type="PANTHER" id="PTHR10291">
    <property type="entry name" value="DEHYDRODOLICHYL DIPHOSPHATE SYNTHASE FAMILY MEMBER"/>
    <property type="match status" value="1"/>
</dbReference>
<dbReference type="GO" id="GO:0016094">
    <property type="term" value="P:polyprenol biosynthetic process"/>
    <property type="evidence" value="ECO:0007669"/>
    <property type="project" value="TreeGrafter"/>
</dbReference>
<dbReference type="NCBIfam" id="TIGR00055">
    <property type="entry name" value="uppS"/>
    <property type="match status" value="1"/>
</dbReference>
<organism evidence="3">
    <name type="scientific">marine metagenome</name>
    <dbReference type="NCBI Taxonomy" id="408172"/>
    <lineage>
        <taxon>unclassified sequences</taxon>
        <taxon>metagenomes</taxon>
        <taxon>ecological metagenomes</taxon>
    </lineage>
</organism>
<dbReference type="CDD" id="cd00475">
    <property type="entry name" value="Cis_IPPS"/>
    <property type="match status" value="1"/>
</dbReference>
<reference evidence="3" key="1">
    <citation type="submission" date="2018-05" db="EMBL/GenBank/DDBJ databases">
        <authorList>
            <person name="Lanie J.A."/>
            <person name="Ng W.-L."/>
            <person name="Kazmierczak K.M."/>
            <person name="Andrzejewski T.M."/>
            <person name="Davidsen T.M."/>
            <person name="Wayne K.J."/>
            <person name="Tettelin H."/>
            <person name="Glass J.I."/>
            <person name="Rusch D."/>
            <person name="Podicherti R."/>
            <person name="Tsui H.-C.T."/>
            <person name="Winkler M.E."/>
        </authorList>
    </citation>
    <scope>NUCLEOTIDE SEQUENCE</scope>
</reference>
<name>A0A382DQW1_9ZZZZ</name>
<dbReference type="AlphaFoldDB" id="A0A382DQW1"/>
<evidence type="ECO:0000256" key="1">
    <source>
        <dbReference type="ARBA" id="ARBA00001946"/>
    </source>
</evidence>
<evidence type="ECO:0000313" key="3">
    <source>
        <dbReference type="EMBL" id="SVB40354.1"/>
    </source>
</evidence>
<dbReference type="PROSITE" id="PS01066">
    <property type="entry name" value="UPP_SYNTHASE"/>
    <property type="match status" value="1"/>
</dbReference>
<dbReference type="PANTHER" id="PTHR10291:SF0">
    <property type="entry name" value="DEHYDRODOLICHYL DIPHOSPHATE SYNTHASE 2"/>
    <property type="match status" value="1"/>
</dbReference>
<dbReference type="GO" id="GO:0030145">
    <property type="term" value="F:manganese ion binding"/>
    <property type="evidence" value="ECO:0007669"/>
    <property type="project" value="TreeGrafter"/>
</dbReference>
<gene>
    <name evidence="3" type="ORF">METZ01_LOCUS193208</name>
</gene>
<protein>
    <recommendedName>
        <fullName evidence="4">Isoprenyl transferase</fullName>
    </recommendedName>
</protein>
<evidence type="ECO:0008006" key="4">
    <source>
        <dbReference type="Google" id="ProtNLM"/>
    </source>
</evidence>
<sequence length="225" mass="26288">MDGNGRWAEQRGLPRTDGHTAGEQALFEVLDEADELGVDWFTVYAFSTENWRRPVEEVQFLLRFNEEILLGRQKELHERNIRIRFIGRRDRRVPRRLVRRMDEAAALTRGNTGLTFTIAFNYGGRAELVDAVQRIVDGGTKRVTERTIARHLYDPEMPDPDLVIRTSGEYRISNFLLWELAYSELVFSDALWPDFRREHLYAAIKEFQDRDRRYGGVAGPDEPDE</sequence>
<dbReference type="InterPro" id="IPR036424">
    <property type="entry name" value="UPP_synth-like_sf"/>
</dbReference>
<dbReference type="HAMAP" id="MF_01139">
    <property type="entry name" value="ISPT"/>
    <property type="match status" value="1"/>
</dbReference>
<proteinExistence type="inferred from homology"/>
<comment type="cofactor">
    <cofactor evidence="1">
        <name>Mg(2+)</name>
        <dbReference type="ChEBI" id="CHEBI:18420"/>
    </cofactor>
</comment>
<dbReference type="Pfam" id="PF01255">
    <property type="entry name" value="Prenyltransf"/>
    <property type="match status" value="1"/>
</dbReference>
<dbReference type="InterPro" id="IPR018520">
    <property type="entry name" value="UPP_synth-like_CS"/>
</dbReference>
<dbReference type="GO" id="GO:0005886">
    <property type="term" value="C:plasma membrane"/>
    <property type="evidence" value="ECO:0007669"/>
    <property type="project" value="TreeGrafter"/>
</dbReference>
<dbReference type="GO" id="GO:0008834">
    <property type="term" value="F:ditrans,polycis-undecaprenyl-diphosphate synthase [(2E,6E)-farnesyl-diphosphate specific] activity"/>
    <property type="evidence" value="ECO:0007669"/>
    <property type="project" value="TreeGrafter"/>
</dbReference>
<dbReference type="SUPFAM" id="SSF64005">
    <property type="entry name" value="Undecaprenyl diphosphate synthase"/>
    <property type="match status" value="1"/>
</dbReference>
<dbReference type="Gene3D" id="3.40.1180.10">
    <property type="entry name" value="Decaprenyl diphosphate synthase-like"/>
    <property type="match status" value="1"/>
</dbReference>
<evidence type="ECO:0000256" key="2">
    <source>
        <dbReference type="ARBA" id="ARBA00022679"/>
    </source>
</evidence>
<dbReference type="InterPro" id="IPR001441">
    <property type="entry name" value="UPP_synth-like"/>
</dbReference>